<dbReference type="OMA" id="AYDQENY"/>
<dbReference type="ExpressionAtlas" id="Q2PDP5">
    <property type="expression patterns" value="baseline and differential"/>
</dbReference>
<feature type="domain" description="Prolyl 4-hydroxylase N-terminal" evidence="3">
    <location>
        <begin position="29"/>
        <end position="138"/>
    </location>
</feature>
<evidence type="ECO:0000256" key="1">
    <source>
        <dbReference type="PROSITE-ProRule" id="PRU00339"/>
    </source>
</evidence>
<reference evidence="4 6" key="2">
    <citation type="journal article" date="2002" name="Genome Biol.">
        <title>Finishing a whole-genome shotgun: release 3 of the Drosophila melanogaster euchromatic genome sequence.</title>
        <authorList>
            <person name="Celniker S.E."/>
            <person name="Wheeler D.A."/>
            <person name="Kronmiller B."/>
            <person name="Carlson J.W."/>
            <person name="Halpern A."/>
            <person name="Patel S."/>
            <person name="Adams M."/>
            <person name="Champe M."/>
            <person name="Dugan S.P."/>
            <person name="Frise E."/>
            <person name="Hodgson A."/>
            <person name="George R.A."/>
            <person name="Hoskins R.A."/>
            <person name="Laverty T."/>
            <person name="Muzny D.M."/>
            <person name="Nelson C.R."/>
            <person name="Pacleb J.M."/>
            <person name="Park S."/>
            <person name="Pfeiffer B.D."/>
            <person name="Richards S."/>
            <person name="Sodergren E.J."/>
            <person name="Svirskas R."/>
            <person name="Tabor P.E."/>
            <person name="Wan K."/>
            <person name="Stapleton M."/>
            <person name="Sutton G.G."/>
            <person name="Venter C."/>
            <person name="Weinstock G."/>
            <person name="Scherer S.E."/>
            <person name="Myers E.W."/>
            <person name="Gibbs R.A."/>
            <person name="Rubin G.M."/>
        </authorList>
    </citation>
    <scope>NUCLEOTIDE SEQUENCE [LARGE SCALE GENOMIC DNA]</scope>
    <source>
        <strain evidence="6">Berkeley</strain>
    </source>
</reference>
<reference evidence="4 6" key="10">
    <citation type="journal article" date="2015" name="G3 (Bethesda)">
        <title>Gene Model Annotations for Drosophila melanogaster: The Rule-Benders.</title>
        <authorList>
            <consortium name="FlyBase Consortium"/>
            <person name="Crosby M.A."/>
            <person name="Gramates L.S."/>
            <person name="Dos Santos G."/>
            <person name="Matthews B.B."/>
            <person name="St Pierre S.E."/>
            <person name="Zhou P."/>
            <person name="Schroeder A.J."/>
            <person name="Falls K."/>
            <person name="Emmert D.B."/>
            <person name="Russo S.M."/>
            <person name="Gelbart W.M."/>
            <person name="null"/>
        </authorList>
    </citation>
    <scope>NUCLEOTIDE SEQUENCE [LARGE SCALE GENOMIC DNA]</scope>
    <source>
        <strain evidence="6">Berkeley</strain>
    </source>
</reference>
<evidence type="ECO:0000259" key="3">
    <source>
        <dbReference type="Pfam" id="PF08336"/>
    </source>
</evidence>
<keyword evidence="6" id="KW-1185">Reference proteome</keyword>
<dbReference type="PROSITE" id="PS50005">
    <property type="entry name" value="TPR"/>
    <property type="match status" value="1"/>
</dbReference>
<reference evidence="4 6" key="9">
    <citation type="journal article" date="2015" name="G3 (Bethesda)">
        <title>Gene Model Annotations for Drosophila melanogaster: Impact of High-Throughput Data.</title>
        <authorList>
            <consortium name="FlyBase Consortium"/>
            <person name="Matthews B.B."/>
            <person name="Dos Santos G."/>
            <person name="Crosby M.A."/>
            <person name="Emmert D.B."/>
            <person name="St Pierre S.E."/>
            <person name="Gramates L.S."/>
            <person name="Zhou P."/>
            <person name="Schroeder A.J."/>
            <person name="Falls K."/>
            <person name="Strelets V."/>
            <person name="Russo S.M."/>
            <person name="Gelbart W.M."/>
            <person name="null"/>
        </authorList>
    </citation>
    <scope>NUCLEOTIDE SEQUENCE [LARGE SCALE GENOMIC DNA]</scope>
    <source>
        <strain evidence="6">Berkeley</strain>
    </source>
</reference>
<dbReference type="PaxDb" id="7227-FBpp0304708"/>
<feature type="transmembrane region" description="Helical" evidence="2">
    <location>
        <begin position="6"/>
        <end position="24"/>
    </location>
</feature>
<dbReference type="SUPFAM" id="SSF48452">
    <property type="entry name" value="TPR-like"/>
    <property type="match status" value="1"/>
</dbReference>
<dbReference type="VEuPathDB" id="VectorBase:FBgn0054041"/>
<reference evidence="4 6" key="8">
    <citation type="journal article" date="2007" name="Science">
        <title>Sequence finishing and mapping of Drosophila melanogaster heterochromatin.</title>
        <authorList>
            <person name="Hoskins R.A."/>
            <person name="Carlson J.W."/>
            <person name="Kennedy C."/>
            <person name="Acevedo D."/>
            <person name="Evans-Holm M."/>
            <person name="Frise E."/>
            <person name="Wan K.H."/>
            <person name="Park S."/>
            <person name="Mendez-Lago M."/>
            <person name="Rossi F."/>
            <person name="Villasante A."/>
            <person name="Dimitri P."/>
            <person name="Karpen G.H."/>
            <person name="Celniker S.E."/>
        </authorList>
    </citation>
    <scope>NUCLEOTIDE SEQUENCE [LARGE SCALE GENOMIC DNA]</scope>
    <source>
        <strain evidence="6">Berkeley</strain>
    </source>
</reference>
<dbReference type="STRING" id="7227.FBpp0304708"/>
<reference evidence="4 6" key="1">
    <citation type="journal article" date="2000" name="Science">
        <title>The genome sequence of Drosophila melanogaster.</title>
        <authorList>
            <person name="Adams M.D."/>
            <person name="Celniker S.E."/>
            <person name="Holt R.A."/>
            <person name="Evans C.A."/>
            <person name="Gocayne J.D."/>
            <person name="Amanatides P.G."/>
            <person name="Scherer S.E."/>
            <person name="Li P.W."/>
            <person name="Hoskins R.A."/>
            <person name="Galle R.F."/>
            <person name="George R.A."/>
            <person name="Lewis S.E."/>
            <person name="Richards S."/>
            <person name="Ashburner M."/>
            <person name="Henderson S.N."/>
            <person name="Sutton G.G."/>
            <person name="Wortman J.R."/>
            <person name="Yandell M.D."/>
            <person name="Zhang Q."/>
            <person name="Chen L.X."/>
            <person name="Brandon R.C."/>
            <person name="Rogers Y.H."/>
            <person name="Blazej R.G."/>
            <person name="Champe M."/>
            <person name="Pfeiffer B.D."/>
            <person name="Wan K.H."/>
            <person name="Doyle C."/>
            <person name="Baxter E.G."/>
            <person name="Helt G."/>
            <person name="Nelson C.R."/>
            <person name="Gabor G.L."/>
            <person name="Abril J.F."/>
            <person name="Agbayani A."/>
            <person name="An H.J."/>
            <person name="Andrews-Pfannkoch C."/>
            <person name="Baldwin D."/>
            <person name="Ballew R.M."/>
            <person name="Basu A."/>
            <person name="Baxendale J."/>
            <person name="Bayraktaroglu L."/>
            <person name="Beasley E.M."/>
            <person name="Beeson K.Y."/>
            <person name="Benos P.V."/>
            <person name="Berman B.P."/>
            <person name="Bhandari D."/>
            <person name="Bolshakov S."/>
            <person name="Borkova D."/>
            <person name="Botchan M.R."/>
            <person name="Bouck J."/>
            <person name="Brokstein P."/>
            <person name="Brottier P."/>
            <person name="Burtis K.C."/>
            <person name="Busam D.A."/>
            <person name="Butler H."/>
            <person name="Cadieu E."/>
            <person name="Center A."/>
            <person name="Chandra I."/>
            <person name="Cherry J.M."/>
            <person name="Cawley S."/>
            <person name="Dahlke C."/>
            <person name="Davenport L.B."/>
            <person name="Davies P."/>
            <person name="de Pablos B."/>
            <person name="Delcher A."/>
            <person name="Deng Z."/>
            <person name="Mays A.D."/>
            <person name="Dew I."/>
            <person name="Dietz S.M."/>
            <person name="Dodson K."/>
            <person name="Doup L.E."/>
            <person name="Downes M."/>
            <person name="Dugan-Rocha S."/>
            <person name="Dunkov B.C."/>
            <person name="Dunn P."/>
            <person name="Durbin K.J."/>
            <person name="Evangelista C.C."/>
            <person name="Ferraz C."/>
            <person name="Ferriera S."/>
            <person name="Fleischmann W."/>
            <person name="Fosler C."/>
            <person name="Gabrielian A.E."/>
            <person name="Garg N.S."/>
            <person name="Gelbart W.M."/>
            <person name="Glasser K."/>
            <person name="Glodek A."/>
            <person name="Gong F."/>
            <person name="Gorrell J.H."/>
            <person name="Gu Z."/>
            <person name="Guan P."/>
            <person name="Harris M."/>
            <person name="Harris N.L."/>
            <person name="Harvey D."/>
            <person name="Heiman T.J."/>
            <person name="Hernandez J.R."/>
            <person name="Houck J."/>
            <person name="Hostin D."/>
            <person name="Houston K.A."/>
            <person name="Howland T.J."/>
            <person name="Wei M.H."/>
            <person name="Ibegwam C."/>
            <person name="Jalali M."/>
            <person name="Kalush F."/>
            <person name="Karpen G.H."/>
            <person name="Ke Z."/>
            <person name="Kennison J.A."/>
            <person name="Ketchum K.A."/>
            <person name="Kimmel B.E."/>
            <person name="Kodira C.D."/>
            <person name="Kraft C."/>
            <person name="Kravitz S."/>
            <person name="Kulp D."/>
            <person name="Lai Z."/>
            <person name="Lasko P."/>
            <person name="Lei Y."/>
            <person name="Levitsky A.A."/>
            <person name="Li J."/>
            <person name="Li Z."/>
            <person name="Liang Y."/>
            <person name="Lin X."/>
            <person name="Liu X."/>
            <person name="Mattei B."/>
            <person name="McIntosh T.C."/>
            <person name="McLeod M.P."/>
            <person name="McPherson D."/>
            <person name="Merkulov G."/>
            <person name="Milshina N.V."/>
            <person name="Mobarry C."/>
            <person name="Morris J."/>
            <person name="Moshrefi A."/>
            <person name="Mount S.M."/>
            <person name="Moy M."/>
            <person name="Murphy B."/>
            <person name="Murphy L."/>
            <person name="Muzny D.M."/>
            <person name="Nelson D.L."/>
            <person name="Nelson D.R."/>
            <person name="Nelson K.A."/>
            <person name="Nixon K."/>
            <person name="Nusskern D.R."/>
            <person name="Pacleb J.M."/>
            <person name="Palazzolo M."/>
            <person name="Pittman G.S."/>
            <person name="Pan S."/>
            <person name="Pollard J."/>
            <person name="Puri V."/>
            <person name="Reese M.G."/>
            <person name="Reinert K."/>
            <person name="Remington K."/>
            <person name="Saunders R.D."/>
            <person name="Scheeler F."/>
            <person name="Shen H."/>
            <person name="Shue B.C."/>
            <person name="Siden-Kiamos I."/>
            <person name="Simpson M."/>
            <person name="Skupski M.P."/>
            <person name="Smith T."/>
            <person name="Spier E."/>
            <person name="Spradling A.C."/>
            <person name="Stapleton M."/>
            <person name="Strong R."/>
            <person name="Sun E."/>
            <person name="Svirskas R."/>
            <person name="Tector C."/>
            <person name="Turner R."/>
            <person name="Venter E."/>
            <person name="Wang A.H."/>
            <person name="Wang X."/>
            <person name="Wang Z.Y."/>
            <person name="Wassarman D.A."/>
            <person name="Weinstock G.M."/>
            <person name="Weissenbach J."/>
            <person name="Williams S.M."/>
            <person name="WoodageT"/>
            <person name="Worley K.C."/>
            <person name="Wu D."/>
            <person name="Yang S."/>
            <person name="Yao Q.A."/>
            <person name="Ye J."/>
            <person name="Yeh R.F."/>
            <person name="Zaveri J.S."/>
            <person name="Zhan M."/>
            <person name="Zhang G."/>
            <person name="Zhao Q."/>
            <person name="Zheng L."/>
            <person name="Zheng X.H."/>
            <person name="Zhong F.N."/>
            <person name="Zhong W."/>
            <person name="Zhou X."/>
            <person name="Zhu S."/>
            <person name="Zhu X."/>
            <person name="Smith H.O."/>
            <person name="Gibbs R.A."/>
            <person name="Myers E.W."/>
            <person name="Rubin G.M."/>
            <person name="Venter J.C."/>
        </authorList>
    </citation>
    <scope>NUCLEOTIDE SEQUENCE [LARGE SCALE GENOMIC DNA]</scope>
    <source>
        <strain evidence="6">Berkeley</strain>
    </source>
</reference>
<feature type="domain" description="Prolyl 4-hydroxylase N-terminal" evidence="3">
    <location>
        <begin position="262"/>
        <end position="391"/>
    </location>
</feature>
<reference evidence="4 6" key="11">
    <citation type="journal article" date="2015" name="Genome Res.">
        <title>The Release 6 reference sequence of the Drosophila melanogaster genome.</title>
        <authorList>
            <person name="Hoskins R.A."/>
            <person name="Carlson J.W."/>
            <person name="Wan K.H."/>
            <person name="Park S."/>
            <person name="Mendez I."/>
            <person name="Galle S.E."/>
            <person name="Booth B.W."/>
            <person name="Pfeiffer B.D."/>
            <person name="George R.A."/>
            <person name="Svirskas R."/>
            <person name="Krzywinski M."/>
            <person name="Schein J."/>
            <person name="Accardo M.C."/>
            <person name="Damia E."/>
            <person name="Messina G."/>
            <person name="Mendez-Lago M."/>
            <person name="de Pablos B."/>
            <person name="Demakova O.V."/>
            <person name="Andreyeva E.N."/>
            <person name="Boldyreva L.V."/>
            <person name="Marra M."/>
            <person name="Carvalho A.B."/>
            <person name="Dimitri P."/>
            <person name="Villasante A."/>
            <person name="Zhimulev I.F."/>
            <person name="Rubin G.M."/>
            <person name="Karpen G.H."/>
            <person name="Celniker S.E."/>
        </authorList>
    </citation>
    <scope>NUCLEOTIDE SEQUENCE [LARGE SCALE GENOMIC DNA]</scope>
    <source>
        <strain evidence="6">Berkeley</strain>
    </source>
</reference>
<keyword evidence="1" id="KW-0802">TPR repeat</keyword>
<accession>Q2PDP5</accession>
<feature type="repeat" description="TPR" evidence="1">
    <location>
        <begin position="462"/>
        <end position="495"/>
    </location>
</feature>
<reference evidence="4 6" key="5">
    <citation type="journal article" date="2002" name="Genome Biol.">
        <title>Heterochromatic sequences in a Drosophila whole-genome shotgun assembly.</title>
        <authorList>
            <person name="Hoskins R.A."/>
            <person name="Smith C.D."/>
            <person name="Carlson J.W."/>
            <person name="Carvalho A.B."/>
            <person name="Halpern A."/>
            <person name="Kaminker J.S."/>
            <person name="Kennedy C."/>
            <person name="Mungall C.J."/>
            <person name="Sullivan B.A."/>
            <person name="Sutton G.G."/>
            <person name="Yasuhara J.C."/>
            <person name="Wakimoto B.T."/>
            <person name="Myers E.W."/>
            <person name="Celniker S.E."/>
            <person name="Rubin G.M."/>
            <person name="Karpen G.H."/>
        </authorList>
    </citation>
    <scope>NUCLEOTIDE SEQUENCE [LARGE SCALE GENOMIC DNA]</scope>
    <source>
        <strain evidence="6">Berkeley</strain>
    </source>
</reference>
<keyword evidence="2" id="KW-0812">Transmembrane</keyword>
<dbReference type="EC" id="1.14.11.2" evidence="4"/>
<sequence length="568" mass="65923">MYYFPTSVMWSALGFSPLLAVLILPKWASSTKMKAYLDLDTRLKTQLRGYSEDLQDHISTLNRYIDDRKSELDKVGKDPEVYLGNPLNSFSLLHHLHFDWPAWRKLMEKPLATEYITEIQEMWSEMPTKDEYTNSIKAAKDFHKNETQGNFEFSPLESLQIALHAYDKKNYTEAENWLNITLNGYKNLSLQEKDLYEVLSPVIMVYDETNGAAMIAKSYIRYFSNHQMEFIVMKSACILSVGLIIVYLSYSNSENRHSLSKSKVINILKIQENVVKYLENYIYALETKLKTIDEALIDLATYHIQFERDKLAIASSPVASYSLIHHMQSDWTHWQLFLQEDPGKDELASLMSIKKYLPTKNDISEVCHGISKMLNAYLMTAQDIANGVILGTQTKYISSALKLEYLYMEIICNRHLMSLRDCVALSDHSMEMKDYNKSKEWLNVAISMLESSAYWDPIVPSADLYLKLAEVYVKQQNWTLALETVEFALKSNPRNAQLIRMQKRLSYHILLGPPKSPKLNIENNDYRLRKNGSLYCFYDTKIRTFYSLLAPIKAEVLFIDPLVILYHE</sequence>
<dbReference type="FlyBase" id="FBgn0054041">
    <property type="gene designation" value="CG34041"/>
</dbReference>
<dbReference type="InterPro" id="IPR013547">
    <property type="entry name" value="P4H_N"/>
</dbReference>
<dbReference type="RefSeq" id="NP_001034077.5">
    <property type="nucleotide sequence ID" value="NM_001038988.5"/>
</dbReference>
<dbReference type="InParanoid" id="Q2PDP5"/>
<dbReference type="Proteomes" id="UP000000803">
    <property type="component" value="Chromosome 3R"/>
</dbReference>
<dbReference type="IntAct" id="Q2PDP5">
    <property type="interactions" value="1"/>
</dbReference>
<evidence type="ECO:0000313" key="6">
    <source>
        <dbReference type="Proteomes" id="UP000000803"/>
    </source>
</evidence>
<evidence type="ECO:0000313" key="5">
    <source>
        <dbReference type="FlyBase" id="FBgn0054041"/>
    </source>
</evidence>
<gene>
    <name evidence="4" type="primary">Dmel\CG34041</name>
    <name evidence="4" type="synonym">BP1033</name>
    <name evidence="4" type="synonym">CG31018</name>
    <name evidence="4 5" type="ORF">CG34041</name>
    <name evidence="4" type="ORF">Dmel_CG34041</name>
</gene>
<evidence type="ECO:0000256" key="2">
    <source>
        <dbReference type="SAM" id="Phobius"/>
    </source>
</evidence>
<organism evidence="4 6">
    <name type="scientific">Drosophila melanogaster</name>
    <name type="common">Fruit fly</name>
    <dbReference type="NCBI Taxonomy" id="7227"/>
    <lineage>
        <taxon>Eukaryota</taxon>
        <taxon>Metazoa</taxon>
        <taxon>Ecdysozoa</taxon>
        <taxon>Arthropoda</taxon>
        <taxon>Hexapoda</taxon>
        <taxon>Insecta</taxon>
        <taxon>Pterygota</taxon>
        <taxon>Neoptera</taxon>
        <taxon>Endopterygota</taxon>
        <taxon>Diptera</taxon>
        <taxon>Brachycera</taxon>
        <taxon>Muscomorpha</taxon>
        <taxon>Ephydroidea</taxon>
        <taxon>Drosophilidae</taxon>
        <taxon>Drosophila</taxon>
        <taxon>Sophophora</taxon>
    </lineage>
</organism>
<dbReference type="GO" id="GO:0004656">
    <property type="term" value="F:procollagen-proline 4-dioxygenase activity"/>
    <property type="evidence" value="ECO:0000318"/>
    <property type="project" value="GO_Central"/>
</dbReference>
<dbReference type="SMR" id="Q2PDP5"/>
<dbReference type="BioGRID-ORCS" id="3885583">
    <property type="hits" value="0 hits in 1 CRISPR screen"/>
</dbReference>
<reference evidence="4 6" key="4">
    <citation type="journal article" date="2002" name="Genome Biol.">
        <title>The transposable elements of the Drosophila melanogaster euchromatin: a genomics perspective.</title>
        <authorList>
            <person name="Kaminker J.S."/>
            <person name="Bergman C.M."/>
            <person name="Kronmiller B."/>
            <person name="Carlson J."/>
            <person name="Svirskas R."/>
            <person name="Patel S."/>
            <person name="Frise E."/>
            <person name="Wheeler D.A."/>
            <person name="Lewis S.E."/>
            <person name="Rubin G.M."/>
            <person name="Ashburner M."/>
            <person name="Celniker S.E."/>
        </authorList>
    </citation>
    <scope>NUCLEOTIDE SEQUENCE [LARGE SCALE GENOMIC DNA]</scope>
    <source>
        <strain evidence="6">Berkeley</strain>
    </source>
</reference>
<dbReference type="Gene3D" id="6.10.140.1460">
    <property type="match status" value="2"/>
</dbReference>
<dbReference type="eggNOG" id="KOG1591">
    <property type="taxonomic scope" value="Eukaryota"/>
</dbReference>
<dbReference type="GO" id="GO:0005783">
    <property type="term" value="C:endoplasmic reticulum"/>
    <property type="evidence" value="ECO:0000318"/>
    <property type="project" value="GO_Central"/>
</dbReference>
<proteinExistence type="predicted"/>
<dbReference type="InterPro" id="IPR011990">
    <property type="entry name" value="TPR-like_helical_dom_sf"/>
</dbReference>
<dbReference type="Bgee" id="FBgn0054041">
    <property type="expression patterns" value="Expressed in male accessory gland main cell (Drosophila) in male reproductive gland and 15 other cell types or tissues"/>
</dbReference>
<dbReference type="EMBL" id="AE014297">
    <property type="protein sequence ID" value="ABC66196.3"/>
    <property type="molecule type" value="Genomic_DNA"/>
</dbReference>
<reference evidence="4 6" key="7">
    <citation type="journal article" date="2007" name="Science">
        <title>The Release 5.1 annotation of Drosophila melanogaster heterochromatin.</title>
        <authorList>
            <person name="Smith C.D."/>
            <person name="Shu S."/>
            <person name="Mungall C.J."/>
            <person name="Karpen G.H."/>
        </authorList>
    </citation>
    <scope>NUCLEOTIDE SEQUENCE [LARGE SCALE GENOMIC DNA]</scope>
    <source>
        <strain evidence="6">Berkeley</strain>
    </source>
</reference>
<name>Q2PDP5_DROME</name>
<evidence type="ECO:0000313" key="4">
    <source>
        <dbReference type="EMBL" id="ABC66196.3"/>
    </source>
</evidence>
<keyword evidence="2" id="KW-1133">Transmembrane helix</keyword>
<dbReference type="Gene3D" id="1.25.40.10">
    <property type="entry name" value="Tetratricopeptide repeat domain"/>
    <property type="match status" value="1"/>
</dbReference>
<keyword evidence="2" id="KW-0472">Membrane</keyword>
<dbReference type="KEGG" id="dme:Dmel_CG34041"/>
<dbReference type="GeneID" id="3885583"/>
<reference evidence="4 6" key="3">
    <citation type="journal article" date="2002" name="Genome Biol.">
        <title>Annotation of the Drosophila melanogaster euchromatic genome: a systematic review.</title>
        <authorList>
            <person name="Misra S."/>
            <person name="Crosby M.A."/>
            <person name="Mungall C.J."/>
            <person name="Matthews B.B."/>
            <person name="Campbell K.S."/>
            <person name="Hradecky P."/>
            <person name="Huang Y."/>
            <person name="Kaminker J.S."/>
            <person name="Millburn G.H."/>
            <person name="Prochnik S.E."/>
            <person name="Smith C.D."/>
            <person name="Tupy J.L."/>
            <person name="Whitfied E.J."/>
            <person name="Bayraktaroglu L."/>
            <person name="Berman B.P."/>
            <person name="Bettencourt B.R."/>
            <person name="Celniker S.E."/>
            <person name="de Grey A.D."/>
            <person name="Drysdale R.A."/>
            <person name="Harris N.L."/>
            <person name="Richter J."/>
            <person name="Russo S."/>
            <person name="Schroeder A.J."/>
            <person name="Shu S.Q."/>
            <person name="Stapleton M."/>
            <person name="Yamada C."/>
            <person name="Ashburner M."/>
            <person name="Gelbart W.M."/>
            <person name="Rubin G.M."/>
            <person name="Lewis S.E."/>
        </authorList>
    </citation>
    <scope>GENOME REANNOTATION</scope>
    <source>
        <strain evidence="6">Berkeley</strain>
    </source>
</reference>
<dbReference type="InterPro" id="IPR019734">
    <property type="entry name" value="TPR_rpt"/>
</dbReference>
<reference evidence="4 6" key="6">
    <citation type="journal article" date="2005" name="PLoS Comput. Biol.">
        <title>Combined evidence annotation of transposable elements in genome sequences.</title>
        <authorList>
            <person name="Quesneville H."/>
            <person name="Bergman C.M."/>
            <person name="Andrieu O."/>
            <person name="Autard D."/>
            <person name="Nouaud D."/>
            <person name="Ashburner M."/>
            <person name="Anxolabehere D."/>
        </authorList>
    </citation>
    <scope>NUCLEOTIDE SEQUENCE [LARGE SCALE GENOMIC DNA]</scope>
    <source>
        <strain evidence="6">Berkeley</strain>
    </source>
</reference>
<dbReference type="HOGENOM" id="CLU_496337_0_0_1"/>
<keyword evidence="4" id="KW-0560">Oxidoreductase</keyword>
<dbReference type="FunFam" id="1.25.40.10:FF:003514">
    <property type="entry name" value="Uncharacterized protein, isoform F"/>
    <property type="match status" value="1"/>
</dbReference>
<dbReference type="Pfam" id="PF08336">
    <property type="entry name" value="P4Ha_N"/>
    <property type="match status" value="2"/>
</dbReference>
<protein>
    <submittedName>
        <fullName evidence="4">Uncharacterized protein, isoform F</fullName>
        <ecNumber evidence="4">1.14.11.2</ecNumber>
    </submittedName>
</protein>
<dbReference type="AlphaFoldDB" id="Q2PDP5"/>
<dbReference type="OrthoDB" id="7864380at2759"/>
<dbReference type="AGR" id="FB:FBgn0054041"/>
<dbReference type="UCSC" id="CG34041-RA">
    <property type="organism name" value="d. melanogaster"/>
</dbReference>